<feature type="transmembrane region" description="Helical" evidence="1">
    <location>
        <begin position="58"/>
        <end position="81"/>
    </location>
</feature>
<feature type="transmembrane region" description="Helical" evidence="1">
    <location>
        <begin position="182"/>
        <end position="202"/>
    </location>
</feature>
<reference evidence="2 3" key="1">
    <citation type="submission" date="2024-03" db="EMBL/GenBank/DDBJ databases">
        <title>Community enrichment and isolation of bacterial strains for fucoidan degradation.</title>
        <authorList>
            <person name="Sichert A."/>
        </authorList>
    </citation>
    <scope>NUCLEOTIDE SEQUENCE [LARGE SCALE GENOMIC DNA]</scope>
    <source>
        <strain evidence="2 3">AS12</strain>
    </source>
</reference>
<feature type="transmembrane region" description="Helical" evidence="1">
    <location>
        <begin position="481"/>
        <end position="499"/>
    </location>
</feature>
<feature type="transmembrane region" description="Helical" evidence="1">
    <location>
        <begin position="21"/>
        <end position="38"/>
    </location>
</feature>
<evidence type="ECO:0000313" key="3">
    <source>
        <dbReference type="Proteomes" id="UP001461163"/>
    </source>
</evidence>
<evidence type="ECO:0000256" key="1">
    <source>
        <dbReference type="SAM" id="Phobius"/>
    </source>
</evidence>
<feature type="transmembrane region" description="Helical" evidence="1">
    <location>
        <begin position="331"/>
        <end position="348"/>
    </location>
</feature>
<organism evidence="2 3">
    <name type="scientific">Paraglaciecola mesophila</name>
    <dbReference type="NCBI Taxonomy" id="197222"/>
    <lineage>
        <taxon>Bacteria</taxon>
        <taxon>Pseudomonadati</taxon>
        <taxon>Pseudomonadota</taxon>
        <taxon>Gammaproteobacteria</taxon>
        <taxon>Alteromonadales</taxon>
        <taxon>Alteromonadaceae</taxon>
        <taxon>Paraglaciecola</taxon>
    </lineage>
</organism>
<accession>A0ABU9SZX6</accession>
<proteinExistence type="predicted"/>
<keyword evidence="1" id="KW-1133">Transmembrane helix</keyword>
<keyword evidence="3" id="KW-1185">Reference proteome</keyword>
<evidence type="ECO:0008006" key="4">
    <source>
        <dbReference type="Google" id="ProtNLM"/>
    </source>
</evidence>
<keyword evidence="1" id="KW-0812">Transmembrane</keyword>
<feature type="transmembrane region" description="Helical" evidence="1">
    <location>
        <begin position="250"/>
        <end position="272"/>
    </location>
</feature>
<sequence length="528" mass="59479">MNWYFWKIVQLDLYNRIRKTNWWFACLCMIAITLFIFPDSSAGYAVLDINGYRGTYNSAWMGESLALVSSSFVLLFGYYLLSGFVAQEKTSQIQSLLLSSSFTINQYLSTKFVVNVLLLNIIGILMIAAAMLQQLIAQEQSTIYVTSYILPYLVLILPVTIMVSCFALLFDILPEKIQKYSNLIYFFVWALLCTLNIFGLSAHSDFIRQMEQAAPSLTTGQTQHLSIGISKLNRIQETFNWQGVNYDISVFIPIILQLLLGLVIFTITLRLANGPCHLLYQSKSNRFSTSTNPKKASSNSFALTDYLFTINSQYPMLNAELGMLSSHLNRSFWVIATCLFSVSLLVSLDTLRAVILAITWLLPVVTVCQLSMCDERSETAVLLSGYRNQLSLRLTRVLVASIFTGLCCLGAFIRFVIEGEFIAVLHLLGYCLLLPLGSVTCSMIFHSQKMFQLSFLFCWIASVVNHAPYSDLIGVTASSQGFSATWIANLTLFIMLIAYHANLFTMRCNFWYVKSKKAVVEYVKSGAH</sequence>
<dbReference type="EMBL" id="JBBMQS010000013">
    <property type="protein sequence ID" value="MEM5499433.1"/>
    <property type="molecule type" value="Genomic_DNA"/>
</dbReference>
<dbReference type="RefSeq" id="WP_342882569.1">
    <property type="nucleotide sequence ID" value="NZ_JBBMQS010000013.1"/>
</dbReference>
<feature type="transmembrane region" description="Helical" evidence="1">
    <location>
        <begin position="423"/>
        <end position="444"/>
    </location>
</feature>
<feature type="transmembrane region" description="Helical" evidence="1">
    <location>
        <begin position="148"/>
        <end position="170"/>
    </location>
</feature>
<evidence type="ECO:0000313" key="2">
    <source>
        <dbReference type="EMBL" id="MEM5499433.1"/>
    </source>
</evidence>
<name>A0ABU9SZX6_9ALTE</name>
<comment type="caution">
    <text evidence="2">The sequence shown here is derived from an EMBL/GenBank/DDBJ whole genome shotgun (WGS) entry which is preliminary data.</text>
</comment>
<keyword evidence="1" id="KW-0472">Membrane</keyword>
<feature type="transmembrane region" description="Helical" evidence="1">
    <location>
        <begin position="112"/>
        <end position="136"/>
    </location>
</feature>
<dbReference type="Proteomes" id="UP001461163">
    <property type="component" value="Unassembled WGS sequence"/>
</dbReference>
<gene>
    <name evidence="2" type="ORF">WNY77_18625</name>
</gene>
<protein>
    <recommendedName>
        <fullName evidence="4">ABC transporter permease</fullName>
    </recommendedName>
</protein>
<feature type="transmembrane region" description="Helical" evidence="1">
    <location>
        <begin position="394"/>
        <end position="417"/>
    </location>
</feature>